<sequence>MKETMPAIETTTAGGAALIKIFGVPVLAGAAATALVFLFMWPRTLREAFLRLTSTIAASGIFGPFAVMALHSWWPTLFDSARSVTVLYGADPALGVLFIAGPVMVLAGLPAWWLIGGVIRWLDRRRDKDIGEIAHDAAEIVKDVRGAL</sequence>
<feature type="transmembrane region" description="Helical" evidence="1">
    <location>
        <begin position="20"/>
        <end position="41"/>
    </location>
</feature>
<feature type="transmembrane region" description="Helical" evidence="1">
    <location>
        <begin position="48"/>
        <end position="74"/>
    </location>
</feature>
<dbReference type="Proteomes" id="UP000474565">
    <property type="component" value="Unassembled WGS sequence"/>
</dbReference>
<feature type="transmembrane region" description="Helical" evidence="1">
    <location>
        <begin position="94"/>
        <end position="119"/>
    </location>
</feature>
<name>A0A6L8MKU2_9BURK</name>
<gene>
    <name evidence="2" type="ORF">GTP44_03755</name>
</gene>
<proteinExistence type="predicted"/>
<protein>
    <submittedName>
        <fullName evidence="2">Uncharacterized protein</fullName>
    </submittedName>
</protein>
<organism evidence="2 3">
    <name type="scientific">Duganella lactea</name>
    <dbReference type="NCBI Taxonomy" id="2692173"/>
    <lineage>
        <taxon>Bacteria</taxon>
        <taxon>Pseudomonadati</taxon>
        <taxon>Pseudomonadota</taxon>
        <taxon>Betaproteobacteria</taxon>
        <taxon>Burkholderiales</taxon>
        <taxon>Oxalobacteraceae</taxon>
        <taxon>Telluria group</taxon>
        <taxon>Duganella</taxon>
    </lineage>
</organism>
<reference evidence="2 3" key="1">
    <citation type="submission" date="2019-12" db="EMBL/GenBank/DDBJ databases">
        <title>Novel species isolated from a subtropical stream in China.</title>
        <authorList>
            <person name="Lu H."/>
        </authorList>
    </citation>
    <scope>NUCLEOTIDE SEQUENCE [LARGE SCALE GENOMIC DNA]</scope>
    <source>
        <strain evidence="2 3">FT50W</strain>
    </source>
</reference>
<keyword evidence="1" id="KW-0472">Membrane</keyword>
<evidence type="ECO:0000256" key="1">
    <source>
        <dbReference type="SAM" id="Phobius"/>
    </source>
</evidence>
<keyword evidence="1" id="KW-1133">Transmembrane helix</keyword>
<comment type="caution">
    <text evidence="2">The sequence shown here is derived from an EMBL/GenBank/DDBJ whole genome shotgun (WGS) entry which is preliminary data.</text>
</comment>
<dbReference type="EMBL" id="WWCP01000002">
    <property type="protein sequence ID" value="MYM81075.1"/>
    <property type="molecule type" value="Genomic_DNA"/>
</dbReference>
<keyword evidence="1" id="KW-0812">Transmembrane</keyword>
<dbReference type="AlphaFoldDB" id="A0A6L8MKU2"/>
<accession>A0A6L8MKU2</accession>
<evidence type="ECO:0000313" key="3">
    <source>
        <dbReference type="Proteomes" id="UP000474565"/>
    </source>
</evidence>
<evidence type="ECO:0000313" key="2">
    <source>
        <dbReference type="EMBL" id="MYM81075.1"/>
    </source>
</evidence>